<dbReference type="Gene3D" id="3.40.50.1110">
    <property type="entry name" value="SGNH hydrolase"/>
    <property type="match status" value="1"/>
</dbReference>
<feature type="signal peptide" evidence="1">
    <location>
        <begin position="1"/>
        <end position="33"/>
    </location>
</feature>
<dbReference type="PANTHER" id="PTHR30383:SF24">
    <property type="entry name" value="THIOESTERASE 1_PROTEASE 1_LYSOPHOSPHOLIPASE L1"/>
    <property type="match status" value="1"/>
</dbReference>
<dbReference type="PANTHER" id="PTHR30383">
    <property type="entry name" value="THIOESTERASE 1/PROTEASE 1/LYSOPHOSPHOLIPASE L1"/>
    <property type="match status" value="1"/>
</dbReference>
<evidence type="ECO:0000256" key="1">
    <source>
        <dbReference type="SAM" id="SignalP"/>
    </source>
</evidence>
<dbReference type="EMBL" id="JBHRTO010000001">
    <property type="protein sequence ID" value="MFC3181360.1"/>
    <property type="molecule type" value="Genomic_DNA"/>
</dbReference>
<accession>A0ABV7IYG8</accession>
<proteinExistence type="predicted"/>
<dbReference type="InterPro" id="IPR051532">
    <property type="entry name" value="Ester_Hydrolysis_Enzymes"/>
</dbReference>
<dbReference type="CDD" id="cd01822">
    <property type="entry name" value="Lysophospholipase_L1_like"/>
    <property type="match status" value="1"/>
</dbReference>
<dbReference type="InterPro" id="IPR036514">
    <property type="entry name" value="SGNH_hydro_sf"/>
</dbReference>
<evidence type="ECO:0000313" key="4">
    <source>
        <dbReference type="Proteomes" id="UP001595547"/>
    </source>
</evidence>
<protein>
    <submittedName>
        <fullName evidence="3">Arylesterase</fullName>
    </submittedName>
</protein>
<comment type="caution">
    <text evidence="3">The sequence shown here is derived from an EMBL/GenBank/DDBJ whole genome shotgun (WGS) entry which is preliminary data.</text>
</comment>
<dbReference type="Proteomes" id="UP001595547">
    <property type="component" value="Unassembled WGS sequence"/>
</dbReference>
<dbReference type="InterPro" id="IPR013830">
    <property type="entry name" value="SGNH_hydro"/>
</dbReference>
<evidence type="ECO:0000313" key="3">
    <source>
        <dbReference type="EMBL" id="MFC3181360.1"/>
    </source>
</evidence>
<organism evidence="3 4">
    <name type="scientific">Cypionkella sinensis</name>
    <dbReference type="NCBI Taxonomy" id="1756043"/>
    <lineage>
        <taxon>Bacteria</taxon>
        <taxon>Pseudomonadati</taxon>
        <taxon>Pseudomonadota</taxon>
        <taxon>Alphaproteobacteria</taxon>
        <taxon>Rhodobacterales</taxon>
        <taxon>Paracoccaceae</taxon>
        <taxon>Cypionkella</taxon>
    </lineage>
</organism>
<feature type="chain" id="PRO_5046830806" evidence="1">
    <location>
        <begin position="34"/>
        <end position="224"/>
    </location>
</feature>
<keyword evidence="4" id="KW-1185">Reference proteome</keyword>
<keyword evidence="1" id="KW-0732">Signal</keyword>
<gene>
    <name evidence="3" type="ORF">ACFOGH_10210</name>
</gene>
<name>A0ABV7IYG8_9RHOB</name>
<reference evidence="4" key="1">
    <citation type="journal article" date="2019" name="Int. J. Syst. Evol. Microbiol.">
        <title>The Global Catalogue of Microorganisms (GCM) 10K type strain sequencing project: providing services to taxonomists for standard genome sequencing and annotation.</title>
        <authorList>
            <consortium name="The Broad Institute Genomics Platform"/>
            <consortium name="The Broad Institute Genome Sequencing Center for Infectious Disease"/>
            <person name="Wu L."/>
            <person name="Ma J."/>
        </authorList>
    </citation>
    <scope>NUCLEOTIDE SEQUENCE [LARGE SCALE GENOMIC DNA]</scope>
    <source>
        <strain evidence="4">KCTC 52039</strain>
    </source>
</reference>
<dbReference type="SUPFAM" id="SSF52266">
    <property type="entry name" value="SGNH hydrolase"/>
    <property type="match status" value="1"/>
</dbReference>
<dbReference type="RefSeq" id="WP_380072967.1">
    <property type="nucleotide sequence ID" value="NZ_JBHRTO010000001.1"/>
</dbReference>
<dbReference type="Pfam" id="PF13472">
    <property type="entry name" value="Lipase_GDSL_2"/>
    <property type="match status" value="1"/>
</dbReference>
<feature type="domain" description="SGNH hydrolase-type esterase" evidence="2">
    <location>
        <begin position="39"/>
        <end position="204"/>
    </location>
</feature>
<evidence type="ECO:0000259" key="2">
    <source>
        <dbReference type="Pfam" id="PF13472"/>
    </source>
</evidence>
<sequence>MRLSLLSCLTYAPLRTFRNVTAAIILLTSPAFAETTVLALGDSLTAGYGLPQDQGFVPQLQAWLAAHGAEVKIINAGVSGDTTAGGLSRTDWSLTPDVQAVIVNLGGNDMLRGIDPATSRANLDAILAKVQAKGVPVLLVSLRAPGNYGADFKASFDAMYPELAAKYGAVLADNYFLPVINQQTRLLDPAYMQADGIHPNAKGVAKILETLGPKVQEMLARVGG</sequence>